<dbReference type="InterPro" id="IPR013785">
    <property type="entry name" value="Aldolase_TIM"/>
</dbReference>
<protein>
    <submittedName>
        <fullName evidence="2">Class II fructose-bisphosphate aldolase</fullName>
    </submittedName>
</protein>
<dbReference type="PANTHER" id="PTHR30304">
    <property type="entry name" value="D-TAGATOSE-1,6-BISPHOSPHATE ALDOLASE"/>
    <property type="match status" value="1"/>
</dbReference>
<reference evidence="2 3" key="1">
    <citation type="submission" date="2020-12" db="EMBL/GenBank/DDBJ databases">
        <title>Microbacterium sp. HY060.</title>
        <authorList>
            <person name="Zhou J."/>
        </authorList>
    </citation>
    <scope>NUCLEOTIDE SEQUENCE [LARGE SCALE GENOMIC DNA]</scope>
    <source>
        <strain evidence="2 3">HY60</strain>
    </source>
</reference>
<dbReference type="SUPFAM" id="SSF51569">
    <property type="entry name" value="Aldolase"/>
    <property type="match status" value="1"/>
</dbReference>
<organism evidence="2 3">
    <name type="scientific">Paramicrobacterium chengjingii</name>
    <dbReference type="NCBI Taxonomy" id="2769067"/>
    <lineage>
        <taxon>Bacteria</taxon>
        <taxon>Bacillati</taxon>
        <taxon>Actinomycetota</taxon>
        <taxon>Actinomycetes</taxon>
        <taxon>Micrococcales</taxon>
        <taxon>Microbacteriaceae</taxon>
        <taxon>Paramicrobacterium</taxon>
    </lineage>
</organism>
<dbReference type="Proteomes" id="UP000662814">
    <property type="component" value="Chromosome"/>
</dbReference>
<accession>A0ABX6YHR4</accession>
<keyword evidence="3" id="KW-1185">Reference proteome</keyword>
<dbReference type="Pfam" id="PF01116">
    <property type="entry name" value="F_bP_aldolase"/>
    <property type="match status" value="1"/>
</dbReference>
<evidence type="ECO:0000256" key="1">
    <source>
        <dbReference type="ARBA" id="ARBA00001947"/>
    </source>
</evidence>
<evidence type="ECO:0000313" key="2">
    <source>
        <dbReference type="EMBL" id="QPZ38313.1"/>
    </source>
</evidence>
<gene>
    <name evidence="2" type="ORF">HCR76_16245</name>
</gene>
<dbReference type="InterPro" id="IPR050246">
    <property type="entry name" value="Class_II_FBP_aldolase"/>
</dbReference>
<comment type="cofactor">
    <cofactor evidence="1">
        <name>Zn(2+)</name>
        <dbReference type="ChEBI" id="CHEBI:29105"/>
    </cofactor>
</comment>
<evidence type="ECO:0000313" key="3">
    <source>
        <dbReference type="Proteomes" id="UP000662814"/>
    </source>
</evidence>
<proteinExistence type="predicted"/>
<name>A0ABX6YHR4_9MICO</name>
<dbReference type="PANTHER" id="PTHR30304:SF0">
    <property type="entry name" value="D-TAGATOSE-1,6-BISPHOSPHATE ALDOLASE SUBUNIT GATY-RELATED"/>
    <property type="match status" value="1"/>
</dbReference>
<dbReference type="CDD" id="cd00947">
    <property type="entry name" value="TBP_aldolase_IIB"/>
    <property type="match status" value="1"/>
</dbReference>
<dbReference type="EMBL" id="CP061169">
    <property type="protein sequence ID" value="QPZ38313.1"/>
    <property type="molecule type" value="Genomic_DNA"/>
</dbReference>
<dbReference type="Gene3D" id="3.20.20.70">
    <property type="entry name" value="Aldolase class I"/>
    <property type="match status" value="1"/>
</dbReference>
<dbReference type="InterPro" id="IPR000771">
    <property type="entry name" value="FBA_II"/>
</dbReference>
<sequence>MLEDARKNKYGIGCINTPNLEYLRALIEAAEEVNVPLIIDHAEVHDSLIPLESMAPYMIEFAKKASVPVAVHVDHGESMNFIVRGLRAGYSSVMYDCSALPLEENIRRVRDFVEMVHPAGVSVEGELGVMPSTLDDTHGGSGGVAPYTDPEAAARFVEETGVDALAVTFGTSHGVYVEEPKVDLDHLRTLDEATGNVPLVMHGSSGVPIPDIQKAINLGVSKVNYYSYLAVDSSKFAAERMAENDSEGVPTFYHELVEEVYAHTKNQAIDLLRDFKNGHE</sequence>
<dbReference type="PIRSF" id="PIRSF001359">
    <property type="entry name" value="F_bP_aldolase_II"/>
    <property type="match status" value="1"/>
</dbReference>